<evidence type="ECO:0000313" key="2">
    <source>
        <dbReference type="EMBL" id="KAF2714014.1"/>
    </source>
</evidence>
<sequence length="182" mass="20604">MQSSKSIPRRLIPSYPAMSDSTCCSCLLTDGTFKFKRDCGAACTSQILPALVMASISTSGCNVPPCRRHVADTWDFFSILYRQRYLFYVHTCVISRASLREHGKGHRITSQPDMLQTSSRRRPHTDIRAGNSISRQLHQCAVPFFRRVQERGSTDSRRALPRNLLFNGGGQRDEGHGGWRRE</sequence>
<keyword evidence="3" id="KW-1185">Reference proteome</keyword>
<organism evidence="2 3">
    <name type="scientific">Pleomassaria siparia CBS 279.74</name>
    <dbReference type="NCBI Taxonomy" id="1314801"/>
    <lineage>
        <taxon>Eukaryota</taxon>
        <taxon>Fungi</taxon>
        <taxon>Dikarya</taxon>
        <taxon>Ascomycota</taxon>
        <taxon>Pezizomycotina</taxon>
        <taxon>Dothideomycetes</taxon>
        <taxon>Pleosporomycetidae</taxon>
        <taxon>Pleosporales</taxon>
        <taxon>Pleomassariaceae</taxon>
        <taxon>Pleomassaria</taxon>
    </lineage>
</organism>
<accession>A0A6G1KME4</accession>
<proteinExistence type="predicted"/>
<name>A0A6G1KME4_9PLEO</name>
<feature type="region of interest" description="Disordered" evidence="1">
    <location>
        <begin position="152"/>
        <end position="182"/>
    </location>
</feature>
<evidence type="ECO:0000256" key="1">
    <source>
        <dbReference type="SAM" id="MobiDB-lite"/>
    </source>
</evidence>
<dbReference type="Proteomes" id="UP000799428">
    <property type="component" value="Unassembled WGS sequence"/>
</dbReference>
<reference evidence="2" key="1">
    <citation type="journal article" date="2020" name="Stud. Mycol.">
        <title>101 Dothideomycetes genomes: a test case for predicting lifestyles and emergence of pathogens.</title>
        <authorList>
            <person name="Haridas S."/>
            <person name="Albert R."/>
            <person name="Binder M."/>
            <person name="Bloem J."/>
            <person name="Labutti K."/>
            <person name="Salamov A."/>
            <person name="Andreopoulos B."/>
            <person name="Baker S."/>
            <person name="Barry K."/>
            <person name="Bills G."/>
            <person name="Bluhm B."/>
            <person name="Cannon C."/>
            <person name="Castanera R."/>
            <person name="Culley D."/>
            <person name="Daum C."/>
            <person name="Ezra D."/>
            <person name="Gonzalez J."/>
            <person name="Henrissat B."/>
            <person name="Kuo A."/>
            <person name="Liang C."/>
            <person name="Lipzen A."/>
            <person name="Lutzoni F."/>
            <person name="Magnuson J."/>
            <person name="Mondo S."/>
            <person name="Nolan M."/>
            <person name="Ohm R."/>
            <person name="Pangilinan J."/>
            <person name="Park H.-J."/>
            <person name="Ramirez L."/>
            <person name="Alfaro M."/>
            <person name="Sun H."/>
            <person name="Tritt A."/>
            <person name="Yoshinaga Y."/>
            <person name="Zwiers L.-H."/>
            <person name="Turgeon B."/>
            <person name="Goodwin S."/>
            <person name="Spatafora J."/>
            <person name="Crous P."/>
            <person name="Grigoriev I."/>
        </authorList>
    </citation>
    <scope>NUCLEOTIDE SEQUENCE</scope>
    <source>
        <strain evidence="2">CBS 279.74</strain>
    </source>
</reference>
<evidence type="ECO:0000313" key="3">
    <source>
        <dbReference type="Proteomes" id="UP000799428"/>
    </source>
</evidence>
<feature type="compositionally biased region" description="Basic and acidic residues" evidence="1">
    <location>
        <begin position="171"/>
        <end position="182"/>
    </location>
</feature>
<gene>
    <name evidence="2" type="ORF">K504DRAFT_530892</name>
</gene>
<dbReference type="EMBL" id="MU005765">
    <property type="protein sequence ID" value="KAF2714014.1"/>
    <property type="molecule type" value="Genomic_DNA"/>
</dbReference>
<dbReference type="AlphaFoldDB" id="A0A6G1KME4"/>
<protein>
    <submittedName>
        <fullName evidence="2">Uncharacterized protein</fullName>
    </submittedName>
</protein>